<dbReference type="Pfam" id="PF07702">
    <property type="entry name" value="UTRA"/>
    <property type="match status" value="1"/>
</dbReference>
<dbReference type="InterPro" id="IPR050679">
    <property type="entry name" value="Bact_HTH_transcr_reg"/>
</dbReference>
<protein>
    <submittedName>
        <fullName evidence="5">GntR family transcriptional regulator</fullName>
    </submittedName>
</protein>
<dbReference type="InterPro" id="IPR000524">
    <property type="entry name" value="Tscrpt_reg_HTH_GntR"/>
</dbReference>
<dbReference type="CDD" id="cd07377">
    <property type="entry name" value="WHTH_GntR"/>
    <property type="match status" value="1"/>
</dbReference>
<dbReference type="Pfam" id="PF00392">
    <property type="entry name" value="GntR"/>
    <property type="match status" value="1"/>
</dbReference>
<dbReference type="PRINTS" id="PR00035">
    <property type="entry name" value="HTHGNTR"/>
</dbReference>
<dbReference type="InterPro" id="IPR036390">
    <property type="entry name" value="WH_DNA-bd_sf"/>
</dbReference>
<evidence type="ECO:0000256" key="2">
    <source>
        <dbReference type="ARBA" id="ARBA00023125"/>
    </source>
</evidence>
<evidence type="ECO:0000313" key="6">
    <source>
        <dbReference type="Proteomes" id="UP001501570"/>
    </source>
</evidence>
<dbReference type="SUPFAM" id="SSF64288">
    <property type="entry name" value="Chorismate lyase-like"/>
    <property type="match status" value="1"/>
</dbReference>
<keyword evidence="6" id="KW-1185">Reference proteome</keyword>
<gene>
    <name evidence="5" type="ORF">GCM10023322_56610</name>
</gene>
<dbReference type="PROSITE" id="PS50949">
    <property type="entry name" value="HTH_GNTR"/>
    <property type="match status" value="1"/>
</dbReference>
<dbReference type="RefSeq" id="WP_345634667.1">
    <property type="nucleotide sequence ID" value="NZ_BAABJQ010000020.1"/>
</dbReference>
<sequence>MSRRGPGRESVYRTIANQLQDRINSGEWLPGQRMPTESALVAEFGVNRLTVRQALAQLQQIGMVNIRHGSGTFVADPSPVLEISVDPGTQVDEGSVHASIKSIVNDDVTESVLDYQPDPYPAAAGYLSVERGQIGRLDTLVGSGGDPFAVSSYWIDARRFDGLADRWVPQATLAANLRENYGTTLYYDWRGFSAAAAGALEVEHLGARPGAPLIVRDGVSVDAEGNAVYYVRRRILAERASWVRYRR</sequence>
<dbReference type="EMBL" id="BAABJQ010000020">
    <property type="protein sequence ID" value="GAA5193802.1"/>
    <property type="molecule type" value="Genomic_DNA"/>
</dbReference>
<dbReference type="SMART" id="SM00345">
    <property type="entry name" value="HTH_GNTR"/>
    <property type="match status" value="1"/>
</dbReference>
<dbReference type="InterPro" id="IPR028978">
    <property type="entry name" value="Chorismate_lyase_/UTRA_dom_sf"/>
</dbReference>
<evidence type="ECO:0000313" key="5">
    <source>
        <dbReference type="EMBL" id="GAA5193802.1"/>
    </source>
</evidence>
<feature type="domain" description="HTH gntR-type" evidence="4">
    <location>
        <begin position="9"/>
        <end position="77"/>
    </location>
</feature>
<dbReference type="PANTHER" id="PTHR44846">
    <property type="entry name" value="MANNOSYL-D-GLYCERATE TRANSPORT/METABOLISM SYSTEM REPRESSOR MNGR-RELATED"/>
    <property type="match status" value="1"/>
</dbReference>
<dbReference type="InterPro" id="IPR011663">
    <property type="entry name" value="UTRA"/>
</dbReference>
<accession>A0ABP9SEE3</accession>
<name>A0ABP9SEE3_9ACTN</name>
<proteinExistence type="predicted"/>
<dbReference type="Gene3D" id="1.10.10.10">
    <property type="entry name" value="Winged helix-like DNA-binding domain superfamily/Winged helix DNA-binding domain"/>
    <property type="match status" value="1"/>
</dbReference>
<organism evidence="5 6">
    <name type="scientific">Rugosimonospora acidiphila</name>
    <dbReference type="NCBI Taxonomy" id="556531"/>
    <lineage>
        <taxon>Bacteria</taxon>
        <taxon>Bacillati</taxon>
        <taxon>Actinomycetota</taxon>
        <taxon>Actinomycetes</taxon>
        <taxon>Micromonosporales</taxon>
        <taxon>Micromonosporaceae</taxon>
        <taxon>Rugosimonospora</taxon>
    </lineage>
</organism>
<dbReference type="Proteomes" id="UP001501570">
    <property type="component" value="Unassembled WGS sequence"/>
</dbReference>
<keyword evidence="2" id="KW-0238">DNA-binding</keyword>
<dbReference type="Gene3D" id="3.40.1410.10">
    <property type="entry name" value="Chorismate lyase-like"/>
    <property type="match status" value="1"/>
</dbReference>
<evidence type="ECO:0000256" key="1">
    <source>
        <dbReference type="ARBA" id="ARBA00023015"/>
    </source>
</evidence>
<dbReference type="InterPro" id="IPR036388">
    <property type="entry name" value="WH-like_DNA-bd_sf"/>
</dbReference>
<keyword evidence="1" id="KW-0805">Transcription regulation</keyword>
<dbReference type="SUPFAM" id="SSF46785">
    <property type="entry name" value="Winged helix' DNA-binding domain"/>
    <property type="match status" value="1"/>
</dbReference>
<comment type="caution">
    <text evidence="5">The sequence shown here is derived from an EMBL/GenBank/DDBJ whole genome shotgun (WGS) entry which is preliminary data.</text>
</comment>
<keyword evidence="3" id="KW-0804">Transcription</keyword>
<evidence type="ECO:0000256" key="3">
    <source>
        <dbReference type="ARBA" id="ARBA00023163"/>
    </source>
</evidence>
<evidence type="ECO:0000259" key="4">
    <source>
        <dbReference type="PROSITE" id="PS50949"/>
    </source>
</evidence>
<reference evidence="6" key="1">
    <citation type="journal article" date="2019" name="Int. J. Syst. Evol. Microbiol.">
        <title>The Global Catalogue of Microorganisms (GCM) 10K type strain sequencing project: providing services to taxonomists for standard genome sequencing and annotation.</title>
        <authorList>
            <consortium name="The Broad Institute Genomics Platform"/>
            <consortium name="The Broad Institute Genome Sequencing Center for Infectious Disease"/>
            <person name="Wu L."/>
            <person name="Ma J."/>
        </authorList>
    </citation>
    <scope>NUCLEOTIDE SEQUENCE [LARGE SCALE GENOMIC DNA]</scope>
    <source>
        <strain evidence="6">JCM 18304</strain>
    </source>
</reference>
<dbReference type="SMART" id="SM00866">
    <property type="entry name" value="UTRA"/>
    <property type="match status" value="1"/>
</dbReference>
<dbReference type="PANTHER" id="PTHR44846:SF1">
    <property type="entry name" value="MANNOSYL-D-GLYCERATE TRANSPORT_METABOLISM SYSTEM REPRESSOR MNGR-RELATED"/>
    <property type="match status" value="1"/>
</dbReference>